<evidence type="ECO:0000259" key="9">
    <source>
        <dbReference type="PROSITE" id="PS50075"/>
    </source>
</evidence>
<dbReference type="SUPFAM" id="SSF47336">
    <property type="entry name" value="ACP-like"/>
    <property type="match status" value="1"/>
</dbReference>
<reference evidence="10 11" key="1">
    <citation type="submission" date="2021-02" db="EMBL/GenBank/DDBJ databases">
        <title>De Novo genome assembly of isolated myxobacteria.</title>
        <authorList>
            <person name="Stevens D.C."/>
        </authorList>
    </citation>
    <scope>NUCLEOTIDE SEQUENCE [LARGE SCALE GENOMIC DNA]</scope>
    <source>
        <strain evidence="10 11">ATCC 29039</strain>
    </source>
</reference>
<dbReference type="Pfam" id="PF00668">
    <property type="entry name" value="Condensation"/>
    <property type="match status" value="1"/>
</dbReference>
<evidence type="ECO:0000256" key="8">
    <source>
        <dbReference type="SAM" id="MobiDB-lite"/>
    </source>
</evidence>
<evidence type="ECO:0000256" key="2">
    <source>
        <dbReference type="ARBA" id="ARBA00006432"/>
    </source>
</evidence>
<dbReference type="InterPro" id="IPR020845">
    <property type="entry name" value="AMP-binding_CS"/>
</dbReference>
<dbReference type="InterPro" id="IPR001242">
    <property type="entry name" value="Condensation_dom"/>
</dbReference>
<dbReference type="RefSeq" id="WP_207057126.1">
    <property type="nucleotide sequence ID" value="NZ_JAFIMU010000012.1"/>
</dbReference>
<dbReference type="InterPro" id="IPR000873">
    <property type="entry name" value="AMP-dep_synth/lig_dom"/>
</dbReference>
<dbReference type="InterPro" id="IPR020806">
    <property type="entry name" value="PKS_PP-bd"/>
</dbReference>
<dbReference type="Gene3D" id="3.30.559.30">
    <property type="entry name" value="Nonribosomal peptide synthetase, condensation domain"/>
    <property type="match status" value="1"/>
</dbReference>
<keyword evidence="6" id="KW-0276">Fatty acid metabolism</keyword>
<organism evidence="10 11">
    <name type="scientific">Corallococcus macrosporus</name>
    <dbReference type="NCBI Taxonomy" id="35"/>
    <lineage>
        <taxon>Bacteria</taxon>
        <taxon>Pseudomonadati</taxon>
        <taxon>Myxococcota</taxon>
        <taxon>Myxococcia</taxon>
        <taxon>Myxococcales</taxon>
        <taxon>Cystobacterineae</taxon>
        <taxon>Myxococcaceae</taxon>
        <taxon>Corallococcus</taxon>
    </lineage>
</organism>
<protein>
    <submittedName>
        <fullName evidence="10">AMP-binding protein</fullName>
    </submittedName>
</protein>
<comment type="caution">
    <text evidence="10">The sequence shown here is derived from an EMBL/GenBank/DDBJ whole genome shotgun (WGS) entry which is preliminary data.</text>
</comment>
<dbReference type="Pfam" id="PF00501">
    <property type="entry name" value="AMP-binding"/>
    <property type="match status" value="1"/>
</dbReference>
<evidence type="ECO:0000256" key="3">
    <source>
        <dbReference type="ARBA" id="ARBA00022450"/>
    </source>
</evidence>
<dbReference type="Gene3D" id="3.30.559.10">
    <property type="entry name" value="Chloramphenicol acetyltransferase-like domain"/>
    <property type="match status" value="1"/>
</dbReference>
<name>A0ABS3DMM2_9BACT</name>
<keyword evidence="4" id="KW-0597">Phosphoprotein</keyword>
<keyword evidence="7" id="KW-0443">Lipid metabolism</keyword>
<keyword evidence="3" id="KW-0596">Phosphopantetheine</keyword>
<proteinExistence type="inferred from homology"/>
<dbReference type="EMBL" id="JAFIMU010000012">
    <property type="protein sequence ID" value="MBN8232592.1"/>
    <property type="molecule type" value="Genomic_DNA"/>
</dbReference>
<dbReference type="InterPro" id="IPR009081">
    <property type="entry name" value="PP-bd_ACP"/>
</dbReference>
<evidence type="ECO:0000256" key="7">
    <source>
        <dbReference type="ARBA" id="ARBA00023098"/>
    </source>
</evidence>
<comment type="similarity">
    <text evidence="2">Belongs to the ATP-dependent AMP-binding enzyme family.</text>
</comment>
<feature type="region of interest" description="Disordered" evidence="8">
    <location>
        <begin position="1105"/>
        <end position="1153"/>
    </location>
</feature>
<dbReference type="SMART" id="SM00823">
    <property type="entry name" value="PKS_PP"/>
    <property type="match status" value="1"/>
</dbReference>
<feature type="domain" description="Carrier" evidence="9">
    <location>
        <begin position="591"/>
        <end position="668"/>
    </location>
</feature>
<evidence type="ECO:0000256" key="6">
    <source>
        <dbReference type="ARBA" id="ARBA00022832"/>
    </source>
</evidence>
<dbReference type="Gene3D" id="1.10.1200.10">
    <property type="entry name" value="ACP-like"/>
    <property type="match status" value="1"/>
</dbReference>
<dbReference type="InterPro" id="IPR025110">
    <property type="entry name" value="AMP-bd_C"/>
</dbReference>
<dbReference type="PROSITE" id="PS00012">
    <property type="entry name" value="PHOSPHOPANTETHEINE"/>
    <property type="match status" value="1"/>
</dbReference>
<evidence type="ECO:0000313" key="11">
    <source>
        <dbReference type="Proteomes" id="UP000664052"/>
    </source>
</evidence>
<evidence type="ECO:0000256" key="1">
    <source>
        <dbReference type="ARBA" id="ARBA00001957"/>
    </source>
</evidence>
<dbReference type="PROSITE" id="PS50075">
    <property type="entry name" value="CARRIER"/>
    <property type="match status" value="1"/>
</dbReference>
<dbReference type="InterPro" id="IPR042099">
    <property type="entry name" value="ANL_N_sf"/>
</dbReference>
<dbReference type="InterPro" id="IPR040097">
    <property type="entry name" value="FAAL/FAAC"/>
</dbReference>
<dbReference type="CDD" id="cd19531">
    <property type="entry name" value="LCL_NRPS-like"/>
    <property type="match status" value="1"/>
</dbReference>
<dbReference type="InterPro" id="IPR023213">
    <property type="entry name" value="CAT-like_dom_sf"/>
</dbReference>
<dbReference type="Pfam" id="PF00550">
    <property type="entry name" value="PP-binding"/>
    <property type="match status" value="1"/>
</dbReference>
<dbReference type="PANTHER" id="PTHR22754">
    <property type="entry name" value="DISCO-INTERACTING PROTEIN 2 DIP2 -RELATED"/>
    <property type="match status" value="1"/>
</dbReference>
<evidence type="ECO:0000256" key="4">
    <source>
        <dbReference type="ARBA" id="ARBA00022553"/>
    </source>
</evidence>
<dbReference type="CDD" id="cd05931">
    <property type="entry name" value="FAAL"/>
    <property type="match status" value="1"/>
</dbReference>
<dbReference type="InterPro" id="IPR045851">
    <property type="entry name" value="AMP-bd_C_sf"/>
</dbReference>
<dbReference type="InterPro" id="IPR036736">
    <property type="entry name" value="ACP-like_sf"/>
</dbReference>
<accession>A0ABS3DMM2</accession>
<keyword evidence="11" id="KW-1185">Reference proteome</keyword>
<sequence length="1153" mass="125083">MNLLDILTDRVETAPHATAFTFLDSGEDEAGRLTNAEVLRRSREIGGLLREAGARGERVLLLFPPGLDYVAAFLGCLQAGAVAVPAYPPDPMRLARTLPRLEALTADAQVRFVLAPAFIRDMAQELFGQADMLARATWLALEDVTPGHADAWRDPGVSGDTVAFLQYTSGSTGAPRGVVLTHDNLLHNSAAIQRCFQHGPDSVGVIWLPPYHDMGLIGGILQPLYVGFPVVLMSPLDFLARPLRWLEAVSRYRATTSGGPNFAFELCARKATAEQVAELDLSSWRLAFNGAEPLNPATLERFQRTFAPAGFRPEAMYPCYGLAEATLIASGKATAVPVVRAFEKEALADGEARPAPEAPPLVGCGASLPDQELLIVDPATRQPLADGRVGEIWLRGPSVARGYWNRPEETAESFAARRADAAAAGPYLRTGDLGFLHGGELFVSGRLKDLIIVRGRKHHPHDLERTAVASHPALRPGCSAAFSAQAPEGERLVLVQEVDPRKAFEAEACARRVREAVTREHGIQLDEVVFIAPGSLPKTSSGKVQRRATRDAWRSDELQVLARDARAAQEAATESGPLPALDALRALEPAEREARVEAWLRSRAAAALRIPAARMDAEAPLVQLGLDSLSSVELRADIEQALGLSIPLPELLGGLSFAELTRRCRRSLDVAPVAASRPQPVGREGVLPLSFAQEEMWLASRLDSSGGGYLIPVALELKGALQVVWLEEALREILQRHEALRTCFPEVDGRPVQHVLPAAALPLPVEDLRGLAPEAREARVREAALAEARAPFALQQGPLLRARLLQVEDARHVLLFTVHHLVADGWSMRLLVQELAALYAARQAGTAPELPALPYQYADFAVWQRQRLTGEHLESLLGWWRGEVAGLTDTPRLPTDHDPATPPDGLGGSLDTLLAPELAARLREGCAKHGVTPFMWMLTVFQLLLARGTGQEDGAVGVADLGRGAPGCERLIGNFINMLVLRLPLGGDPPFQDLLRRVRERALGAAAHAELPYEQLARGRAPLFRAAFGTQNQPRERILLPGLEVQPLAFDTGLSRLDLTLWVSETPEGLRCHWTYATRLFERASVERLHRRFVEWLDATLARPEARPSSLGGAAPGDTGMRGALDRLGPRRRRDPGSDGGAPPPNASGRQTP</sequence>
<dbReference type="Gene3D" id="3.30.300.30">
    <property type="match status" value="1"/>
</dbReference>
<evidence type="ECO:0000313" key="10">
    <source>
        <dbReference type="EMBL" id="MBN8232592.1"/>
    </source>
</evidence>
<dbReference type="SUPFAM" id="SSF56801">
    <property type="entry name" value="Acetyl-CoA synthetase-like"/>
    <property type="match status" value="1"/>
</dbReference>
<dbReference type="PROSITE" id="PS00455">
    <property type="entry name" value="AMP_BINDING"/>
    <property type="match status" value="1"/>
</dbReference>
<comment type="cofactor">
    <cofactor evidence="1">
        <name>pantetheine 4'-phosphate</name>
        <dbReference type="ChEBI" id="CHEBI:47942"/>
    </cofactor>
</comment>
<gene>
    <name evidence="10" type="ORF">JYK02_34250</name>
</gene>
<dbReference type="Proteomes" id="UP000664052">
    <property type="component" value="Unassembled WGS sequence"/>
</dbReference>
<dbReference type="PANTHER" id="PTHR22754:SF32">
    <property type="entry name" value="DISCO-INTERACTING PROTEIN 2"/>
    <property type="match status" value="1"/>
</dbReference>
<dbReference type="Pfam" id="PF23024">
    <property type="entry name" value="AMP-dom_DIP2-like"/>
    <property type="match status" value="1"/>
</dbReference>
<dbReference type="InterPro" id="IPR006162">
    <property type="entry name" value="Ppantetheine_attach_site"/>
</dbReference>
<dbReference type="Gene3D" id="3.40.50.12780">
    <property type="entry name" value="N-terminal domain of ligase-like"/>
    <property type="match status" value="1"/>
</dbReference>
<evidence type="ECO:0000256" key="5">
    <source>
        <dbReference type="ARBA" id="ARBA00022598"/>
    </source>
</evidence>
<keyword evidence="5" id="KW-0436">Ligase</keyword>
<dbReference type="SUPFAM" id="SSF52777">
    <property type="entry name" value="CoA-dependent acyltransferases"/>
    <property type="match status" value="2"/>
</dbReference>